<dbReference type="AlphaFoldDB" id="A0A9E6ZZJ1"/>
<evidence type="ECO:0000256" key="1">
    <source>
        <dbReference type="SAM" id="SignalP"/>
    </source>
</evidence>
<gene>
    <name evidence="3" type="ORF">MQE35_13490</name>
</gene>
<feature type="domain" description="FAS1" evidence="2">
    <location>
        <begin position="39"/>
        <end position="173"/>
    </location>
</feature>
<dbReference type="KEGG" id="fbm:MQE35_13490"/>
<keyword evidence="1" id="KW-0732">Signal</keyword>
<dbReference type="EMBL" id="CP094358">
    <property type="protein sequence ID" value="UOB16746.1"/>
    <property type="molecule type" value="Genomic_DNA"/>
</dbReference>
<dbReference type="PROSITE" id="PS51257">
    <property type="entry name" value="PROKAR_LIPOPROTEIN"/>
    <property type="match status" value="1"/>
</dbReference>
<dbReference type="InterPro" id="IPR000782">
    <property type="entry name" value="FAS1_domain"/>
</dbReference>
<dbReference type="InterPro" id="IPR036378">
    <property type="entry name" value="FAS1_dom_sf"/>
</dbReference>
<sequence length="777" mass="83864">MFKIYKNMTLRLSIVFVAMLLVFSCDEEGESFSHLGGDPRTITEIITDTPELSSLLQSLQQANLNVTFNEETTFTLFAPVNSAFSGADLSGLTDEELEQLLLYHTVNTTTADFSKNLETGYISTMALGPDDTNLSLFINKETGFNVNGIADGVDNLLDMAATNGVIHAIDGILAPPTIFDHVKGNPSFSMFWEAVEVAGLDVQLSSNGSMTVFAPTNAAFESFMLAVQNDLGYNSFEEIPLDLLTQIIEYHIIDGNNASGSLAGAITTQQGETLNVDGTVIADQSEVNANILIENVQGVNGMVHAVDKVLLPNSAVQVIKTATLNVVDRARDAGYTVFADAVEVAGLTDAFTTNTESITVFIPTNEALQALFATAGITDLSEIDTPEETEALNALLNYHVVSGFISSSVLVNGMLTTLQGEEIEIIAGDPIQIQDKFDTPSVITSTDIAATNGIIHVVDDVLVSDQGIEDYGLNIIAPPIFGFEIYTDAPLINNLTVASDTWAGMDYNVANKGTVKTGSTAIRQTFADGWTGFQLNVEGNEAGAMDITGNSMLKASFYLPEGSTGATVIRVILNDNYATFPTVNLVEGEWVDVELPLSDFGNPTEFWQFAVQIEGDPITLFMDDIGFDETNSYTVYSEGDINTGWSIGGWGNIIDNQTYEFGNLEQVYLGFESIKLDFDGGAWSAFNYQADSSVDISGYTTLKVAVYAEESGQQVRIALNGNFNDTDPYQLFKPLNAGEWNYFEIPLTDIGTPTEFTAFGVQYSGGGVIYIDNVAFN</sequence>
<feature type="signal peptide" evidence="1">
    <location>
        <begin position="1"/>
        <end position="27"/>
    </location>
</feature>
<dbReference type="SMART" id="SM00554">
    <property type="entry name" value="FAS1"/>
    <property type="match status" value="3"/>
</dbReference>
<dbReference type="SUPFAM" id="SSF82153">
    <property type="entry name" value="FAS1 domain"/>
    <property type="match status" value="3"/>
</dbReference>
<dbReference type="GO" id="GO:0005615">
    <property type="term" value="C:extracellular space"/>
    <property type="evidence" value="ECO:0007669"/>
    <property type="project" value="TreeGrafter"/>
</dbReference>
<feature type="chain" id="PRO_5039424783" evidence="1">
    <location>
        <begin position="28"/>
        <end position="777"/>
    </location>
</feature>
<organism evidence="3 4">
    <name type="scientific">Abyssalbus ytuae</name>
    <dbReference type="NCBI Taxonomy" id="2926907"/>
    <lineage>
        <taxon>Bacteria</taxon>
        <taxon>Pseudomonadati</taxon>
        <taxon>Bacteroidota</taxon>
        <taxon>Flavobacteriia</taxon>
        <taxon>Flavobacteriales</taxon>
        <taxon>Flavobacteriaceae</taxon>
        <taxon>Abyssalbus</taxon>
    </lineage>
</organism>
<protein>
    <submittedName>
        <fullName evidence="3">Fasciclin domain-containing protein</fullName>
    </submittedName>
</protein>
<dbReference type="Proteomes" id="UP000831290">
    <property type="component" value="Chromosome"/>
</dbReference>
<dbReference type="InterPro" id="IPR050904">
    <property type="entry name" value="Adhesion/Biosynth-related"/>
</dbReference>
<evidence type="ECO:0000259" key="2">
    <source>
        <dbReference type="PROSITE" id="PS50213"/>
    </source>
</evidence>
<evidence type="ECO:0000313" key="4">
    <source>
        <dbReference type="Proteomes" id="UP000831290"/>
    </source>
</evidence>
<dbReference type="PROSITE" id="PS50213">
    <property type="entry name" value="FAS1"/>
    <property type="match status" value="3"/>
</dbReference>
<name>A0A9E6ZZJ1_9FLAO</name>
<evidence type="ECO:0000313" key="3">
    <source>
        <dbReference type="EMBL" id="UOB16746.1"/>
    </source>
</evidence>
<accession>A0A9E6ZZJ1</accession>
<keyword evidence="4" id="KW-1185">Reference proteome</keyword>
<dbReference type="Gene3D" id="2.60.120.260">
    <property type="entry name" value="Galactose-binding domain-like"/>
    <property type="match status" value="2"/>
</dbReference>
<dbReference type="PANTHER" id="PTHR10900">
    <property type="entry name" value="PERIOSTIN-RELATED"/>
    <property type="match status" value="1"/>
</dbReference>
<dbReference type="Pfam" id="PF02469">
    <property type="entry name" value="Fasciclin"/>
    <property type="match status" value="3"/>
</dbReference>
<feature type="domain" description="FAS1" evidence="2">
    <location>
        <begin position="322"/>
        <end position="462"/>
    </location>
</feature>
<feature type="domain" description="FAS1" evidence="2">
    <location>
        <begin position="175"/>
        <end position="310"/>
    </location>
</feature>
<dbReference type="PANTHER" id="PTHR10900:SF77">
    <property type="entry name" value="FI19380P1"/>
    <property type="match status" value="1"/>
</dbReference>
<proteinExistence type="predicted"/>
<reference evidence="3" key="1">
    <citation type="submission" date="2022-03" db="EMBL/GenBank/DDBJ databases">
        <title>Description of Abyssus ytuae gen. nov., sp. nov., a novel member of the family Flavobacteriaceae isolated from the sediment of Mariana Trench.</title>
        <authorList>
            <person name="Zhang J."/>
            <person name="Xu X."/>
        </authorList>
    </citation>
    <scope>NUCLEOTIDE SEQUENCE</scope>
    <source>
        <strain evidence="3">MT3330</strain>
    </source>
</reference>
<dbReference type="SUPFAM" id="SSF49785">
    <property type="entry name" value="Galactose-binding domain-like"/>
    <property type="match status" value="1"/>
</dbReference>
<dbReference type="Gene3D" id="2.30.180.10">
    <property type="entry name" value="FAS1 domain"/>
    <property type="match status" value="3"/>
</dbReference>
<dbReference type="InterPro" id="IPR008979">
    <property type="entry name" value="Galactose-bd-like_sf"/>
</dbReference>
<dbReference type="RefSeq" id="WP_255841984.1">
    <property type="nucleotide sequence ID" value="NZ_CP094358.1"/>
</dbReference>